<accession>A0A3G3IEV0</accession>
<evidence type="ECO:0000256" key="2">
    <source>
        <dbReference type="ARBA" id="ARBA00001946"/>
    </source>
</evidence>
<evidence type="ECO:0000313" key="12">
    <source>
        <dbReference type="EMBL" id="AYQ54357.1"/>
    </source>
</evidence>
<keyword evidence="3" id="KW-0436">Ligase</keyword>
<comment type="cofactor">
    <cofactor evidence="2">
        <name>Mg(2+)</name>
        <dbReference type="ChEBI" id="CHEBI:18420"/>
    </cofactor>
</comment>
<keyword evidence="4" id="KW-0479">Metal-binding</keyword>
<dbReference type="Pfam" id="PF06973">
    <property type="entry name" value="DUF1297"/>
    <property type="match status" value="1"/>
</dbReference>
<keyword evidence="8" id="KW-0460">Magnesium</keyword>
<evidence type="ECO:0000256" key="6">
    <source>
        <dbReference type="ARBA" id="ARBA00022755"/>
    </source>
</evidence>
<evidence type="ECO:0000256" key="8">
    <source>
        <dbReference type="ARBA" id="ARBA00022842"/>
    </source>
</evidence>
<dbReference type="InterPro" id="IPR009720">
    <property type="entry name" value="IMP_biosynth_PurP_C"/>
</dbReference>
<evidence type="ECO:0000313" key="13">
    <source>
        <dbReference type="Proteomes" id="UP000273278"/>
    </source>
</evidence>
<dbReference type="RefSeq" id="WP_015504067.1">
    <property type="nucleotide sequence ID" value="NZ_CAYASN010000006.1"/>
</dbReference>
<sequence length="357" mass="40505">MVPKKKIDEILDGYDPSKLTIATLCSHSSLQIFHGARKMGFKTLGLVTKNNQKIYDAFPLAKPDRFISYSDYDDMEERAGELLDENVVLIPHGSFVEYMGAKKFEDFAVPSYGNRAVLNWESDRDKQRSWITSAGAPMPRLITDAREIKEPVMVKYHGAKGGRGFFIAKDYPDFKMGIDNSQPYTIQEYCLGTRYYLHFFYDPLKTDGYRIKQGGSLELLSIDRRDESNIDEMYKLGSIEDAKRHGLYPSFVVTGNTPVVIRESLLPKAFEMAENIVNRSYELFGGMWGPFCLETVVNDKLEFRIFEISTRIVAGTNPFINGSPYAEMIYPGMSTGARMAMEIRDAVQVGKLKTLIS</sequence>
<dbReference type="InterPro" id="IPR011761">
    <property type="entry name" value="ATP-grasp"/>
</dbReference>
<evidence type="ECO:0000256" key="4">
    <source>
        <dbReference type="ARBA" id="ARBA00022723"/>
    </source>
</evidence>
<dbReference type="OMA" id="CIHYFYS"/>
<evidence type="ECO:0000256" key="10">
    <source>
        <dbReference type="PROSITE-ProRule" id="PRU00409"/>
    </source>
</evidence>
<dbReference type="SUPFAM" id="SSF52440">
    <property type="entry name" value="PreATP-grasp domain"/>
    <property type="match status" value="1"/>
</dbReference>
<keyword evidence="5 10" id="KW-0547">Nucleotide-binding</keyword>
<keyword evidence="6" id="KW-0658">Purine biosynthesis</keyword>
<protein>
    <submittedName>
        <fullName evidence="12">5-formaminoimidazole-4-carboxamide-1-(Beta)-D-ribofuranosyl 5'-monophosphate synthetase</fullName>
    </submittedName>
</protein>
<dbReference type="Gene3D" id="3.40.50.20">
    <property type="match status" value="1"/>
</dbReference>
<dbReference type="PANTHER" id="PTHR38147:SF2">
    <property type="entry name" value="5-FORMAMINOIMIDAZOLE-4-CARBOXAMIDE-1-(BETA)-D-RIBOFURANOSYL 5'-MONOPHOSPHATE SYNTHETASE"/>
    <property type="match status" value="1"/>
</dbReference>
<dbReference type="InterPro" id="IPR023656">
    <property type="entry name" value="IMP_biosynth_PurP"/>
</dbReference>
<dbReference type="InterPro" id="IPR016185">
    <property type="entry name" value="PreATP-grasp_dom_sf"/>
</dbReference>
<keyword evidence="9" id="KW-0464">Manganese</keyword>
<proteinExistence type="predicted"/>
<evidence type="ECO:0000256" key="3">
    <source>
        <dbReference type="ARBA" id="ARBA00022598"/>
    </source>
</evidence>
<keyword evidence="7 10" id="KW-0067">ATP-binding</keyword>
<evidence type="ECO:0000256" key="7">
    <source>
        <dbReference type="ARBA" id="ARBA00022840"/>
    </source>
</evidence>
<evidence type="ECO:0000256" key="5">
    <source>
        <dbReference type="ARBA" id="ARBA00022741"/>
    </source>
</evidence>
<evidence type="ECO:0000256" key="1">
    <source>
        <dbReference type="ARBA" id="ARBA00001936"/>
    </source>
</evidence>
<dbReference type="AlphaFoldDB" id="A0A3G3IEV0"/>
<dbReference type="EMBL" id="CP017686">
    <property type="protein sequence ID" value="AYQ54357.1"/>
    <property type="molecule type" value="Genomic_DNA"/>
</dbReference>
<dbReference type="GeneID" id="41320960"/>
<dbReference type="Gene3D" id="3.30.1490.20">
    <property type="entry name" value="ATP-grasp fold, A domain"/>
    <property type="match status" value="1"/>
</dbReference>
<dbReference type="GO" id="GO:0016879">
    <property type="term" value="F:ligase activity, forming carbon-nitrogen bonds"/>
    <property type="evidence" value="ECO:0007669"/>
    <property type="project" value="InterPro"/>
</dbReference>
<comment type="cofactor">
    <cofactor evidence="1">
        <name>Mn(2+)</name>
        <dbReference type="ChEBI" id="CHEBI:29035"/>
    </cofactor>
</comment>
<dbReference type="GO" id="GO:0005524">
    <property type="term" value="F:ATP binding"/>
    <property type="evidence" value="ECO:0007669"/>
    <property type="project" value="UniProtKB-UniRule"/>
</dbReference>
<dbReference type="InterPro" id="IPR010672">
    <property type="entry name" value="IMP_biosynth_PurP_N"/>
</dbReference>
<evidence type="ECO:0000256" key="9">
    <source>
        <dbReference type="ARBA" id="ARBA00023211"/>
    </source>
</evidence>
<dbReference type="SUPFAM" id="SSF56059">
    <property type="entry name" value="Glutathione synthetase ATP-binding domain-like"/>
    <property type="match status" value="1"/>
</dbReference>
<dbReference type="InterPro" id="IPR013815">
    <property type="entry name" value="ATP_grasp_subdomain_1"/>
</dbReference>
<evidence type="ECO:0000259" key="11">
    <source>
        <dbReference type="PROSITE" id="PS50975"/>
    </source>
</evidence>
<dbReference type="Pfam" id="PF06849">
    <property type="entry name" value="DUF1246"/>
    <property type="match status" value="1"/>
</dbReference>
<feature type="domain" description="ATP-grasp" evidence="11">
    <location>
        <begin position="101"/>
        <end position="334"/>
    </location>
</feature>
<dbReference type="PANTHER" id="PTHR38147">
    <property type="entry name" value="5-FORMAMINOIMIDAZOLE-4-CARBOXAMIDE-1-(BETA)-D-RIBOFURANOSYL 5'-MONOPHOSPHATE SYNTHETASE-RELATED"/>
    <property type="match status" value="1"/>
</dbReference>
<dbReference type="GO" id="GO:0006188">
    <property type="term" value="P:IMP biosynthetic process"/>
    <property type="evidence" value="ECO:0007669"/>
    <property type="project" value="InterPro"/>
</dbReference>
<reference evidence="12 13" key="1">
    <citation type="submission" date="2016-10" db="EMBL/GenBank/DDBJ databases">
        <title>Complete genome of the TMA-utilizing, human hosted archaeon Methanomethylophilus alvus Gen. nov, sp. nov., strain Mx-05, derived from a pure culture.</title>
        <authorList>
            <person name="Brugere J.-F."/>
            <person name="Ben Hania W."/>
            <person name="Chaudhary P.P."/>
            <person name="Gaci N."/>
            <person name="Borrel G."/>
            <person name="Cao Van Tuat L."/>
            <person name="Fardeau M.-L."/>
            <person name="Harris H.M.B."/>
            <person name="O'Toole P.W."/>
            <person name="Ollivier B."/>
        </authorList>
    </citation>
    <scope>NUCLEOTIDE SEQUENCE [LARGE SCALE GENOMIC DNA]</scope>
    <source>
        <strain evidence="12 13">Mx-05</strain>
    </source>
</reference>
<organism evidence="12 13">
    <name type="scientific">Methanomethylophilus alvi</name>
    <dbReference type="NCBI Taxonomy" id="1291540"/>
    <lineage>
        <taxon>Archaea</taxon>
        <taxon>Methanobacteriati</taxon>
        <taxon>Thermoplasmatota</taxon>
        <taxon>Thermoplasmata</taxon>
        <taxon>Methanomassiliicoccales</taxon>
        <taxon>Methanomethylophilaceae</taxon>
        <taxon>Methanomethylophilus</taxon>
    </lineage>
</organism>
<gene>
    <name evidence="12" type="ORF">BKD89_00785</name>
</gene>
<dbReference type="PROSITE" id="PS50975">
    <property type="entry name" value="ATP_GRASP"/>
    <property type="match status" value="1"/>
</dbReference>
<dbReference type="GO" id="GO:0000287">
    <property type="term" value="F:magnesium ion binding"/>
    <property type="evidence" value="ECO:0007669"/>
    <property type="project" value="InterPro"/>
</dbReference>
<dbReference type="Proteomes" id="UP000273278">
    <property type="component" value="Chromosome"/>
</dbReference>
<dbReference type="Gene3D" id="3.30.470.20">
    <property type="entry name" value="ATP-grasp fold, B domain"/>
    <property type="match status" value="1"/>
</dbReference>
<dbReference type="PIRSF" id="PIRSF004602">
    <property type="entry name" value="ATPgrasp_PurP"/>
    <property type="match status" value="1"/>
</dbReference>
<name>A0A3G3IEV0_9ARCH</name>